<dbReference type="RefSeq" id="WP_030532275.1">
    <property type="nucleotide sequence ID" value="NZ_JOIJ01000007.1"/>
</dbReference>
<dbReference type="EMBL" id="VLJV01000001">
    <property type="protein sequence ID" value="TWH21093.1"/>
    <property type="molecule type" value="Genomic_DNA"/>
</dbReference>
<dbReference type="Gene3D" id="3.10.310.70">
    <property type="match status" value="1"/>
</dbReference>
<name>A0A660CHH1_9PSEU</name>
<evidence type="ECO:0000259" key="1">
    <source>
        <dbReference type="Pfam" id="PF07969"/>
    </source>
</evidence>
<organism evidence="2 3">
    <name type="scientific">Prauserella rugosa</name>
    <dbReference type="NCBI Taxonomy" id="43354"/>
    <lineage>
        <taxon>Bacteria</taxon>
        <taxon>Bacillati</taxon>
        <taxon>Actinomycetota</taxon>
        <taxon>Actinomycetes</taxon>
        <taxon>Pseudonocardiales</taxon>
        <taxon>Pseudonocardiaceae</taxon>
        <taxon>Prauserella</taxon>
    </lineage>
</organism>
<dbReference type="Proteomes" id="UP000317303">
    <property type="component" value="Unassembled WGS sequence"/>
</dbReference>
<dbReference type="AlphaFoldDB" id="A0A660CHH1"/>
<proteinExistence type="predicted"/>
<dbReference type="InterPro" id="IPR032466">
    <property type="entry name" value="Metal_Hydrolase"/>
</dbReference>
<protein>
    <recommendedName>
        <fullName evidence="1">Amidohydrolase 3 domain-containing protein</fullName>
    </recommendedName>
</protein>
<keyword evidence="3" id="KW-1185">Reference proteome</keyword>
<dbReference type="InterPro" id="IPR013108">
    <property type="entry name" value="Amidohydro_3"/>
</dbReference>
<dbReference type="PANTHER" id="PTHR22642">
    <property type="entry name" value="IMIDAZOLONEPROPIONASE"/>
    <property type="match status" value="1"/>
</dbReference>
<evidence type="ECO:0000313" key="2">
    <source>
        <dbReference type="EMBL" id="TWH21093.1"/>
    </source>
</evidence>
<comment type="caution">
    <text evidence="2">The sequence shown here is derived from an EMBL/GenBank/DDBJ whole genome shotgun (WGS) entry which is preliminary data.</text>
</comment>
<dbReference type="InterPro" id="IPR033932">
    <property type="entry name" value="YtcJ-like"/>
</dbReference>
<dbReference type="CDD" id="cd01300">
    <property type="entry name" value="YtcJ_like"/>
    <property type="match status" value="1"/>
</dbReference>
<dbReference type="SUPFAM" id="SSF51556">
    <property type="entry name" value="Metallo-dependent hydrolases"/>
    <property type="match status" value="1"/>
</dbReference>
<dbReference type="Gene3D" id="2.30.40.10">
    <property type="entry name" value="Urease, subunit C, domain 1"/>
    <property type="match status" value="1"/>
</dbReference>
<dbReference type="SUPFAM" id="SSF51338">
    <property type="entry name" value="Composite domain of metallo-dependent hydrolases"/>
    <property type="match status" value="1"/>
</dbReference>
<sequence length="543" mass="57401">MLDLLLRDVRALTLDPSHPRAHTIGVFGGRIVGVDDEVEGMRARHVVDGGGAVVTPGFSDAHNHMVWYGLSLAEMDLSTISSPDALYDAVAAEAATLPADGWVIGSGYDDFALGGHPDRAALDRAGGGRPVWLKHRSAHMATVSTRILELTGVLDGSATVPEGGVVERDADGAPTGLLAEQAQQLVDRLVKPYPVADLADAITRASARYAAEGLTHVTEAGIGGGWIGHSPAEAAAYQVARGRGDLKQRVELMPAREVLHEVDEAYGLDLGIRTGFGDEFLRIGPMKIFTDGALSSRTAAVTEPFCGHGGAEAHGVLGDDPDVLRRAILAAHHGGWRVAAHAIGDRAIDLTLDIFEQAQRELPRPGVRHRIEHAAMTRPDQLARMRELDVVPVPQARFLYEIGDTIADAIGEERIPWVYRHKSFVDAGVRVAGSSDRPCVSAGAPLLGMRSMVERTTKSGAVLAQEECVDAETALRAFTVDAAYAAGQEHVRGTLAAGMVADLVLLDDDPTEVPSSKIGDIEVQATVVAGAATHGAERFGLPG</sequence>
<dbReference type="GO" id="GO:0016810">
    <property type="term" value="F:hydrolase activity, acting on carbon-nitrogen (but not peptide) bonds"/>
    <property type="evidence" value="ECO:0007669"/>
    <property type="project" value="InterPro"/>
</dbReference>
<dbReference type="OrthoDB" id="3173428at2"/>
<dbReference type="PANTHER" id="PTHR22642:SF2">
    <property type="entry name" value="PROTEIN LONG AFTER FAR-RED 3"/>
    <property type="match status" value="1"/>
</dbReference>
<evidence type="ECO:0000313" key="3">
    <source>
        <dbReference type="Proteomes" id="UP000317303"/>
    </source>
</evidence>
<feature type="domain" description="Amidohydrolase 3" evidence="1">
    <location>
        <begin position="46"/>
        <end position="531"/>
    </location>
</feature>
<accession>A0A660CHH1</accession>
<reference evidence="2 3" key="1">
    <citation type="submission" date="2019-07" db="EMBL/GenBank/DDBJ databases">
        <title>R&amp;d 2014.</title>
        <authorList>
            <person name="Klenk H.-P."/>
        </authorList>
    </citation>
    <scope>NUCLEOTIDE SEQUENCE [LARGE SCALE GENOMIC DNA]</scope>
    <source>
        <strain evidence="2 3">DSM 43194</strain>
    </source>
</reference>
<dbReference type="Pfam" id="PF07969">
    <property type="entry name" value="Amidohydro_3"/>
    <property type="match status" value="1"/>
</dbReference>
<dbReference type="InterPro" id="IPR011059">
    <property type="entry name" value="Metal-dep_hydrolase_composite"/>
</dbReference>
<dbReference type="Gene3D" id="3.20.20.140">
    <property type="entry name" value="Metal-dependent hydrolases"/>
    <property type="match status" value="1"/>
</dbReference>
<gene>
    <name evidence="2" type="ORF">JD82_02946</name>
</gene>